<dbReference type="SUPFAM" id="SSF53850">
    <property type="entry name" value="Periplasmic binding protein-like II"/>
    <property type="match status" value="1"/>
</dbReference>
<dbReference type="RefSeq" id="WP_092159440.1">
    <property type="nucleotide sequence ID" value="NZ_FNGA01000002.1"/>
</dbReference>
<proteinExistence type="inferred from homology"/>
<sequence>MKFIKILILATALSLAAACAKTPTPENPAELTIFGDVNRVFIEDSKGLGTLNDFMTIHPEIKVRTIPEYDEWQIHEQSLQTLRNPTAEQPDIIEMPGSWVAAFTHEKLLLPIESWFKELPIRDQSDFLTPLIAGYSQNDELYGLPALVGVQYLYARKDLLPESGMPHTLDDLVTTSRFIKEKYNIQGIIFPSKGLNLYKFYYTLLQIELHGQESENRLAAHRSAYKNFAILVKENQPDYEKYDHPTAEGEFRSGRAGLSINGNYVWFLLSQSSEVGFPVKPEDVLVDFLPVANKADHKQNHIWTRGYVINNKTKHPEQALQLLHFLTSERADFYRLKNRYILPARKSAAVYGENLPGMAPKPAQAMYEQGEQAPEIVKVNQSTPGWYGTASATLELLKDALAKGTTPESVAEEMIKIESGLSNK</sequence>
<evidence type="ECO:0000313" key="4">
    <source>
        <dbReference type="EMBL" id="SDK80584.1"/>
    </source>
</evidence>
<dbReference type="AlphaFoldDB" id="A0A1G9EWR2"/>
<comment type="similarity">
    <text evidence="2">Belongs to the bacterial solute-binding protein 1 family.</text>
</comment>
<dbReference type="EMBL" id="FNGA01000002">
    <property type="protein sequence ID" value="SDK80584.1"/>
    <property type="molecule type" value="Genomic_DNA"/>
</dbReference>
<keyword evidence="5" id="KW-1185">Reference proteome</keyword>
<gene>
    <name evidence="4" type="ORF">SAMN05660337_1296</name>
</gene>
<dbReference type="InterPro" id="IPR006059">
    <property type="entry name" value="SBP"/>
</dbReference>
<comment type="subcellular location">
    <subcellularLocation>
        <location evidence="1">Periplasm</location>
    </subcellularLocation>
</comment>
<feature type="chain" id="PRO_5011621052" evidence="3">
    <location>
        <begin position="21"/>
        <end position="424"/>
    </location>
</feature>
<evidence type="ECO:0000256" key="1">
    <source>
        <dbReference type="ARBA" id="ARBA00004418"/>
    </source>
</evidence>
<name>A0A1G9EWR2_9BACT</name>
<dbReference type="PANTHER" id="PTHR43649">
    <property type="entry name" value="ARABINOSE-BINDING PROTEIN-RELATED"/>
    <property type="match status" value="1"/>
</dbReference>
<dbReference type="STRING" id="246191.SAMN05660337_1296"/>
<dbReference type="Gene3D" id="3.40.190.10">
    <property type="entry name" value="Periplasmic binding protein-like II"/>
    <property type="match status" value="1"/>
</dbReference>
<dbReference type="Pfam" id="PF01547">
    <property type="entry name" value="SBP_bac_1"/>
    <property type="match status" value="1"/>
</dbReference>
<organism evidence="4 5">
    <name type="scientific">Maridesulfovibrio ferrireducens</name>
    <dbReference type="NCBI Taxonomy" id="246191"/>
    <lineage>
        <taxon>Bacteria</taxon>
        <taxon>Pseudomonadati</taxon>
        <taxon>Thermodesulfobacteriota</taxon>
        <taxon>Desulfovibrionia</taxon>
        <taxon>Desulfovibrionales</taxon>
        <taxon>Desulfovibrionaceae</taxon>
        <taxon>Maridesulfovibrio</taxon>
    </lineage>
</organism>
<dbReference type="PANTHER" id="PTHR43649:SF12">
    <property type="entry name" value="DIACETYLCHITOBIOSE BINDING PROTEIN DASA"/>
    <property type="match status" value="1"/>
</dbReference>
<evidence type="ECO:0000313" key="5">
    <source>
        <dbReference type="Proteomes" id="UP000199053"/>
    </source>
</evidence>
<keyword evidence="3" id="KW-0732">Signal</keyword>
<reference evidence="5" key="1">
    <citation type="submission" date="2016-10" db="EMBL/GenBank/DDBJ databases">
        <authorList>
            <person name="Varghese N."/>
            <person name="Submissions S."/>
        </authorList>
    </citation>
    <scope>NUCLEOTIDE SEQUENCE [LARGE SCALE GENOMIC DNA]</scope>
    <source>
        <strain evidence="5">DSM 16995</strain>
    </source>
</reference>
<dbReference type="InterPro" id="IPR050490">
    <property type="entry name" value="Bact_solute-bd_prot1"/>
</dbReference>
<evidence type="ECO:0000256" key="2">
    <source>
        <dbReference type="ARBA" id="ARBA00008520"/>
    </source>
</evidence>
<dbReference type="PROSITE" id="PS51257">
    <property type="entry name" value="PROKAR_LIPOPROTEIN"/>
    <property type="match status" value="1"/>
</dbReference>
<evidence type="ECO:0000256" key="3">
    <source>
        <dbReference type="SAM" id="SignalP"/>
    </source>
</evidence>
<dbReference type="OrthoDB" id="9804061at2"/>
<accession>A0A1G9EWR2</accession>
<dbReference type="Proteomes" id="UP000199053">
    <property type="component" value="Unassembled WGS sequence"/>
</dbReference>
<dbReference type="GO" id="GO:0042597">
    <property type="term" value="C:periplasmic space"/>
    <property type="evidence" value="ECO:0007669"/>
    <property type="project" value="UniProtKB-SubCell"/>
</dbReference>
<feature type="signal peptide" evidence="3">
    <location>
        <begin position="1"/>
        <end position="20"/>
    </location>
</feature>
<protein>
    <submittedName>
        <fullName evidence="4">ABC-type glycerol-3-phosphate transport system, substrate-binding protein</fullName>
    </submittedName>
</protein>